<dbReference type="PANTHER" id="PTHR39563:SF1">
    <property type="entry name" value="XANTHINE-GUANINE PHOSPHORIBOSYLTRANSFERASE"/>
    <property type="match status" value="1"/>
</dbReference>
<dbReference type="EMBL" id="BAABFL010000438">
    <property type="protein sequence ID" value="GAA4651112.1"/>
    <property type="molecule type" value="Genomic_DNA"/>
</dbReference>
<dbReference type="InterPro" id="IPR023747">
    <property type="entry name" value="Xanthine_Guanine_PRibTrfase"/>
</dbReference>
<keyword evidence="3" id="KW-0808">Transferase</keyword>
<evidence type="ECO:0000256" key="3">
    <source>
        <dbReference type="ARBA" id="ARBA00022679"/>
    </source>
</evidence>
<evidence type="ECO:0000256" key="2">
    <source>
        <dbReference type="ARBA" id="ARBA00022676"/>
    </source>
</evidence>
<dbReference type="Gene3D" id="3.40.50.2020">
    <property type="match status" value="1"/>
</dbReference>
<dbReference type="SUPFAM" id="SSF53271">
    <property type="entry name" value="PRTase-like"/>
    <property type="match status" value="1"/>
</dbReference>
<keyword evidence="7" id="KW-0472">Membrane</keyword>
<evidence type="ECO:0000256" key="4">
    <source>
        <dbReference type="ARBA" id="ARBA00022723"/>
    </source>
</evidence>
<evidence type="ECO:0000256" key="6">
    <source>
        <dbReference type="ARBA" id="ARBA00022842"/>
    </source>
</evidence>
<keyword evidence="10" id="KW-1185">Reference proteome</keyword>
<keyword evidence="1" id="KW-1003">Cell membrane</keyword>
<protein>
    <submittedName>
        <fullName evidence="9">Xanthine phosphoribosyltransferase</fullName>
    </submittedName>
</protein>
<dbReference type="Proteomes" id="UP001500604">
    <property type="component" value="Unassembled WGS sequence"/>
</dbReference>
<sequence>MIGMSEALYTRDVIKSWSELHRDCRLLAQKLLIQGSWKGIIAVTRGGMIPAAIIARELDIRLIDTFCIASYDKQQQGELIVLKDPVVTSEGDGYLIIDDLVDTGNTLAVVRKALPKAHVGTLYVKPAGQPLVDTFVQAFSQETWIRFPWDLALGYAVPLVEEVKDIEC</sequence>
<gene>
    <name evidence="9" type="primary">gpt_2</name>
    <name evidence="9" type="ORF">GCM10023116_33950</name>
</gene>
<evidence type="ECO:0000256" key="7">
    <source>
        <dbReference type="ARBA" id="ARBA00023136"/>
    </source>
</evidence>
<accession>A0ABP8V5N2</accession>
<reference evidence="10" key="1">
    <citation type="journal article" date="2019" name="Int. J. Syst. Evol. Microbiol.">
        <title>The Global Catalogue of Microorganisms (GCM) 10K type strain sequencing project: providing services to taxonomists for standard genome sequencing and annotation.</title>
        <authorList>
            <consortium name="The Broad Institute Genomics Platform"/>
            <consortium name="The Broad Institute Genome Sequencing Center for Infectious Disease"/>
            <person name="Wu L."/>
            <person name="Ma J."/>
        </authorList>
    </citation>
    <scope>NUCLEOTIDE SEQUENCE [LARGE SCALE GENOMIC DNA]</scope>
    <source>
        <strain evidence="10">JCM 17805</strain>
    </source>
</reference>
<dbReference type="CDD" id="cd06223">
    <property type="entry name" value="PRTases_typeI"/>
    <property type="match status" value="1"/>
</dbReference>
<keyword evidence="6" id="KW-0460">Magnesium</keyword>
<keyword evidence="2 9" id="KW-0328">Glycosyltransferase</keyword>
<dbReference type="NCBIfam" id="NF006613">
    <property type="entry name" value="PRK09177.1"/>
    <property type="match status" value="1"/>
</dbReference>
<keyword evidence="5" id="KW-0660">Purine salvage</keyword>
<proteinExistence type="predicted"/>
<evidence type="ECO:0000313" key="9">
    <source>
        <dbReference type="EMBL" id="GAA4651112.1"/>
    </source>
</evidence>
<evidence type="ECO:0000313" key="10">
    <source>
        <dbReference type="Proteomes" id="UP001500604"/>
    </source>
</evidence>
<keyword evidence="4" id="KW-0479">Metal-binding</keyword>
<evidence type="ECO:0000256" key="1">
    <source>
        <dbReference type="ARBA" id="ARBA00022475"/>
    </source>
</evidence>
<dbReference type="GO" id="GO:0016757">
    <property type="term" value="F:glycosyltransferase activity"/>
    <property type="evidence" value="ECO:0007669"/>
    <property type="project" value="UniProtKB-KW"/>
</dbReference>
<feature type="domain" description="Phosphoribosyltransferase" evidence="8">
    <location>
        <begin position="16"/>
        <end position="153"/>
    </location>
</feature>
<evidence type="ECO:0000259" key="8">
    <source>
        <dbReference type="Pfam" id="PF00156"/>
    </source>
</evidence>
<comment type="caution">
    <text evidence="9">The sequence shown here is derived from an EMBL/GenBank/DDBJ whole genome shotgun (WGS) entry which is preliminary data.</text>
</comment>
<dbReference type="InterPro" id="IPR029057">
    <property type="entry name" value="PRTase-like"/>
</dbReference>
<name>A0ABP8V5N2_9GAMM</name>
<dbReference type="PANTHER" id="PTHR39563">
    <property type="entry name" value="XANTHINE PHOSPHORIBOSYLTRANSFERASE"/>
    <property type="match status" value="1"/>
</dbReference>
<dbReference type="Pfam" id="PF00156">
    <property type="entry name" value="Pribosyltran"/>
    <property type="match status" value="1"/>
</dbReference>
<dbReference type="InterPro" id="IPR000836">
    <property type="entry name" value="PRTase_dom"/>
</dbReference>
<evidence type="ECO:0000256" key="5">
    <source>
        <dbReference type="ARBA" id="ARBA00022726"/>
    </source>
</evidence>
<organism evidence="9 10">
    <name type="scientific">Kistimonas scapharcae</name>
    <dbReference type="NCBI Taxonomy" id="1036133"/>
    <lineage>
        <taxon>Bacteria</taxon>
        <taxon>Pseudomonadati</taxon>
        <taxon>Pseudomonadota</taxon>
        <taxon>Gammaproteobacteria</taxon>
        <taxon>Oceanospirillales</taxon>
        <taxon>Endozoicomonadaceae</taxon>
        <taxon>Kistimonas</taxon>
    </lineage>
</organism>